<dbReference type="Proteomes" id="UP000001551">
    <property type="component" value="Chromosome"/>
</dbReference>
<evidence type="ECO:0000313" key="4">
    <source>
        <dbReference type="Proteomes" id="UP000001551"/>
    </source>
</evidence>
<name>E6U5Z0_ETHHY</name>
<keyword evidence="4" id="KW-1185">Reference proteome</keyword>
<evidence type="ECO:0000313" key="3">
    <source>
        <dbReference type="EMBL" id="ADU25669.1"/>
    </source>
</evidence>
<evidence type="ECO:0000256" key="2">
    <source>
        <dbReference type="SAM" id="SignalP"/>
    </source>
</evidence>
<dbReference type="KEGG" id="eha:Ethha_0079"/>
<dbReference type="AlphaFoldDB" id="E6U5Z0"/>
<keyword evidence="1" id="KW-0812">Transmembrane</keyword>
<reference evidence="3 4" key="1">
    <citation type="submission" date="2010-12" db="EMBL/GenBank/DDBJ databases">
        <title>Complete sequence of Ethanoligenens harbinense YUAN-3.</title>
        <authorList>
            <person name="Lucas S."/>
            <person name="Copeland A."/>
            <person name="Lapidus A."/>
            <person name="Cheng J.-F."/>
            <person name="Bruce D."/>
            <person name="Goodwin L."/>
            <person name="Pitluck S."/>
            <person name="Chertkov O."/>
            <person name="Misra M."/>
            <person name="Detter J.C."/>
            <person name="Han C."/>
            <person name="Tapia R."/>
            <person name="Land M."/>
            <person name="Hauser L."/>
            <person name="Jeffries C."/>
            <person name="Kyrpides N."/>
            <person name="Ivanova N."/>
            <person name="Mikhailova N."/>
            <person name="Wang A."/>
            <person name="Mouttaki H."/>
            <person name="He Z."/>
            <person name="Zhou J."/>
            <person name="Hemme C.L."/>
            <person name="Woyke T."/>
        </authorList>
    </citation>
    <scope>NUCLEOTIDE SEQUENCE [LARGE SCALE GENOMIC DNA]</scope>
    <source>
        <strain evidence="4">DSM 18485 / JCM 12961 / CGMCC 1.5033 / YUAN-3</strain>
    </source>
</reference>
<protein>
    <submittedName>
        <fullName evidence="3">Uncharacterized protein</fullName>
    </submittedName>
</protein>
<accession>E6U5Z0</accession>
<dbReference type="HOGENOM" id="CLU_2273147_0_0_9"/>
<keyword evidence="2" id="KW-0732">Signal</keyword>
<proteinExistence type="predicted"/>
<gene>
    <name evidence="3" type="ordered locus">Ethha_0079</name>
</gene>
<feature type="transmembrane region" description="Helical" evidence="1">
    <location>
        <begin position="34"/>
        <end position="54"/>
    </location>
</feature>
<feature type="chain" id="PRO_5030168407" evidence="2">
    <location>
        <begin position="25"/>
        <end position="102"/>
    </location>
</feature>
<feature type="signal peptide" evidence="2">
    <location>
        <begin position="1"/>
        <end position="24"/>
    </location>
</feature>
<dbReference type="EMBL" id="CP002400">
    <property type="protein sequence ID" value="ADU25669.1"/>
    <property type="molecule type" value="Genomic_DNA"/>
</dbReference>
<dbReference type="RefSeq" id="WP_013484050.1">
    <property type="nucleotide sequence ID" value="NC_014828.1"/>
</dbReference>
<keyword evidence="1" id="KW-1133">Transmembrane helix</keyword>
<dbReference type="STRING" id="663278.Ethha_0079"/>
<organism evidence="3 4">
    <name type="scientific">Ethanoligenens harbinense (strain DSM 18485 / JCM 12961 / CGMCC 1.5033 / YUAN-3)</name>
    <dbReference type="NCBI Taxonomy" id="663278"/>
    <lineage>
        <taxon>Bacteria</taxon>
        <taxon>Bacillati</taxon>
        <taxon>Bacillota</taxon>
        <taxon>Clostridia</taxon>
        <taxon>Eubacteriales</taxon>
        <taxon>Oscillospiraceae</taxon>
        <taxon>Ethanoligenens</taxon>
    </lineage>
</organism>
<evidence type="ECO:0000256" key="1">
    <source>
        <dbReference type="SAM" id="Phobius"/>
    </source>
</evidence>
<keyword evidence="1" id="KW-0472">Membrane</keyword>
<sequence length="102" mass="10860">MRKTAWLLAGILLGGMAGAGGALAASDAGMTISAWAAELAVLVLVLALGILLGYEFGRHKAYARGYRRGFEAGKNAPPDHPSCRHSFALYCEERPGRISNWN</sequence>